<sequence length="34" mass="4053">MVNQKLSSAEATHGKLFRSIMMKFPNFRLQIWQN</sequence>
<accession>V8AS18</accession>
<dbReference type="AlphaFoldDB" id="V8AS18"/>
<gene>
    <name evidence="1" type="ORF">N568_0102275</name>
</gene>
<reference evidence="1 2" key="1">
    <citation type="submission" date="2013-07" db="EMBL/GenBank/DDBJ databases">
        <title>Isolation of Lactococcus garvieae strain TRF1 from the fecal material of a timber rattlesnake.</title>
        <authorList>
            <person name="McLaughlin R.W."/>
            <person name="Cochran P.A."/>
            <person name="Dowd S.E."/>
        </authorList>
    </citation>
    <scope>NUCLEOTIDE SEQUENCE [LARGE SCALE GENOMIC DNA]</scope>
    <source>
        <strain evidence="1 2">TRF1</strain>
    </source>
</reference>
<evidence type="ECO:0000313" key="2">
    <source>
        <dbReference type="Proteomes" id="UP000018692"/>
    </source>
</evidence>
<protein>
    <submittedName>
        <fullName evidence="1">Uncharacterized protein</fullName>
    </submittedName>
</protein>
<proteinExistence type="predicted"/>
<name>V8AS18_9LACT</name>
<dbReference type="Proteomes" id="UP000018692">
    <property type="component" value="Unassembled WGS sequence"/>
</dbReference>
<comment type="caution">
    <text evidence="1">The sequence shown here is derived from an EMBL/GenBank/DDBJ whole genome shotgun (WGS) entry which is preliminary data.</text>
</comment>
<evidence type="ECO:0000313" key="1">
    <source>
        <dbReference type="EMBL" id="ETD05395.1"/>
    </source>
</evidence>
<dbReference type="EMBL" id="AVFE01000005">
    <property type="protein sequence ID" value="ETD05395.1"/>
    <property type="molecule type" value="Genomic_DNA"/>
</dbReference>
<organism evidence="1 2">
    <name type="scientific">Lactococcus garvieae TRF1</name>
    <dbReference type="NCBI Taxonomy" id="1380772"/>
    <lineage>
        <taxon>Bacteria</taxon>
        <taxon>Bacillati</taxon>
        <taxon>Bacillota</taxon>
        <taxon>Bacilli</taxon>
        <taxon>Lactobacillales</taxon>
        <taxon>Streptococcaceae</taxon>
        <taxon>Lactococcus</taxon>
    </lineage>
</organism>